<dbReference type="InterPro" id="IPR037883">
    <property type="entry name" value="Knr4/Smi1-like_sf"/>
</dbReference>
<dbReference type="Proteomes" id="UP000827138">
    <property type="component" value="Chromosome"/>
</dbReference>
<dbReference type="SUPFAM" id="SSF160631">
    <property type="entry name" value="SMI1/KNR4-like"/>
    <property type="match status" value="1"/>
</dbReference>
<gene>
    <name evidence="2" type="ORF">K1J60_13395</name>
</gene>
<dbReference type="Gene3D" id="3.40.1580.10">
    <property type="entry name" value="SMI1/KNR4-like"/>
    <property type="match status" value="1"/>
</dbReference>
<sequence length="191" mass="21603">MEYRTRLAEILGPSRHNATPGAWQALEAELAAGLPSDYKEFIESYAPVRVNSHLHFDHPAHPQWNLGKWIKETLDAYREVEWDELTCPDFVSSEPSFGAPDGLVPLFGSDRGECFFFRPGRNPSVYVYVGSDDDFYRYDMTFSEWLYRYLSGEDMAGPNSSAFYPGPVRFDALPGAEGPEGDSWFGPARLD</sequence>
<keyword evidence="3" id="KW-1185">Reference proteome</keyword>
<organism evidence="2 3">
    <name type="scientific">Streptomyces akebiae</name>
    <dbReference type="NCBI Taxonomy" id="2865673"/>
    <lineage>
        <taxon>Bacteria</taxon>
        <taxon>Bacillati</taxon>
        <taxon>Actinomycetota</taxon>
        <taxon>Actinomycetes</taxon>
        <taxon>Kitasatosporales</taxon>
        <taxon>Streptomycetaceae</taxon>
        <taxon>Streptomyces</taxon>
    </lineage>
</organism>
<evidence type="ECO:0000313" key="3">
    <source>
        <dbReference type="Proteomes" id="UP000827138"/>
    </source>
</evidence>
<feature type="domain" description="Knr4/Smi1-like" evidence="1">
    <location>
        <begin position="17"/>
        <end position="148"/>
    </location>
</feature>
<protein>
    <submittedName>
        <fullName evidence="2">SMI1/KNR4 family protein</fullName>
    </submittedName>
</protein>
<dbReference type="RefSeq" id="WP_220646424.1">
    <property type="nucleotide sequence ID" value="NZ_CP080647.1"/>
</dbReference>
<dbReference type="Pfam" id="PF09346">
    <property type="entry name" value="SMI1_KNR4"/>
    <property type="match status" value="1"/>
</dbReference>
<evidence type="ECO:0000313" key="2">
    <source>
        <dbReference type="EMBL" id="QYX77386.1"/>
    </source>
</evidence>
<dbReference type="EMBL" id="CP080647">
    <property type="protein sequence ID" value="QYX77386.1"/>
    <property type="molecule type" value="Genomic_DNA"/>
</dbReference>
<dbReference type="SMART" id="SM00860">
    <property type="entry name" value="SMI1_KNR4"/>
    <property type="match status" value="1"/>
</dbReference>
<evidence type="ECO:0000259" key="1">
    <source>
        <dbReference type="SMART" id="SM00860"/>
    </source>
</evidence>
<reference evidence="2 3" key="1">
    <citation type="submission" date="2021-08" db="EMBL/GenBank/DDBJ databases">
        <authorList>
            <person name="Ping M."/>
        </authorList>
    </citation>
    <scope>NUCLEOTIDE SEQUENCE [LARGE SCALE GENOMIC DNA]</scope>
    <source>
        <strain evidence="2 3">MG28</strain>
    </source>
</reference>
<proteinExistence type="predicted"/>
<accession>A0ABX8XN86</accession>
<dbReference type="InterPro" id="IPR018958">
    <property type="entry name" value="Knr4/Smi1-like_dom"/>
</dbReference>
<name>A0ABX8XN86_9ACTN</name>